<feature type="signal peptide" evidence="2">
    <location>
        <begin position="1"/>
        <end position="21"/>
    </location>
</feature>
<dbReference type="Gene3D" id="2.60.40.10">
    <property type="entry name" value="Immunoglobulins"/>
    <property type="match status" value="1"/>
</dbReference>
<dbReference type="Pfam" id="PF07679">
    <property type="entry name" value="I-set"/>
    <property type="match status" value="1"/>
</dbReference>
<keyword evidence="1" id="KW-0472">Membrane</keyword>
<dbReference type="InterPro" id="IPR036179">
    <property type="entry name" value="Ig-like_dom_sf"/>
</dbReference>
<keyword evidence="1" id="KW-1133">Transmembrane helix</keyword>
<dbReference type="InterPro" id="IPR013783">
    <property type="entry name" value="Ig-like_fold"/>
</dbReference>
<keyword evidence="1" id="KW-0812">Transmembrane</keyword>
<evidence type="ECO:0000313" key="4">
    <source>
        <dbReference type="EMBL" id="JAS13142.1"/>
    </source>
</evidence>
<keyword evidence="2" id="KW-0732">Signal</keyword>
<feature type="domain" description="Ig-like" evidence="3">
    <location>
        <begin position="18"/>
        <end position="110"/>
    </location>
</feature>
<proteinExistence type="predicted"/>
<dbReference type="EMBL" id="GEDC01024156">
    <property type="protein sequence ID" value="JAS13142.1"/>
    <property type="molecule type" value="Transcribed_RNA"/>
</dbReference>
<sequence>MDVINGILLGLITMLVHPSQSATVLQEVEHGQVATLNCLSSDENHRFQFWHLEHTNQFIGPGNKINIQKYKYEILTGTLYISAVSSSETGRYTCVCKNIADKALTSETIELVVRRDWEEVYETDHTTNVYRVTLLIVVALILAALLVIIYNLRPNRSALFRELADEESPDEEPVPTYKIETSLKTKNNPFSTPSMENIALDTELPKAINATVHVSNEGRM</sequence>
<dbReference type="InterPro" id="IPR003599">
    <property type="entry name" value="Ig_sub"/>
</dbReference>
<dbReference type="SUPFAM" id="SSF48726">
    <property type="entry name" value="Immunoglobulin"/>
    <property type="match status" value="1"/>
</dbReference>
<accession>A0A1B6CI88</accession>
<organism evidence="4">
    <name type="scientific">Clastoptera arizonana</name>
    <name type="common">Arizona spittle bug</name>
    <dbReference type="NCBI Taxonomy" id="38151"/>
    <lineage>
        <taxon>Eukaryota</taxon>
        <taxon>Metazoa</taxon>
        <taxon>Ecdysozoa</taxon>
        <taxon>Arthropoda</taxon>
        <taxon>Hexapoda</taxon>
        <taxon>Insecta</taxon>
        <taxon>Pterygota</taxon>
        <taxon>Neoptera</taxon>
        <taxon>Paraneoptera</taxon>
        <taxon>Hemiptera</taxon>
        <taxon>Auchenorrhyncha</taxon>
        <taxon>Cercopoidea</taxon>
        <taxon>Clastopteridae</taxon>
        <taxon>Clastoptera</taxon>
    </lineage>
</organism>
<reference evidence="4" key="1">
    <citation type="submission" date="2015-12" db="EMBL/GenBank/DDBJ databases">
        <title>De novo transcriptome assembly of four potential Pierce s Disease insect vectors from Arizona vineyards.</title>
        <authorList>
            <person name="Tassone E.E."/>
        </authorList>
    </citation>
    <scope>NUCLEOTIDE SEQUENCE</scope>
</reference>
<evidence type="ECO:0000256" key="2">
    <source>
        <dbReference type="SAM" id="SignalP"/>
    </source>
</evidence>
<gene>
    <name evidence="4" type="ORF">g.25442</name>
</gene>
<evidence type="ECO:0000256" key="1">
    <source>
        <dbReference type="SAM" id="Phobius"/>
    </source>
</evidence>
<name>A0A1B6CI88_9HEMI</name>
<dbReference type="AlphaFoldDB" id="A0A1B6CI88"/>
<dbReference type="InterPro" id="IPR013098">
    <property type="entry name" value="Ig_I-set"/>
</dbReference>
<feature type="transmembrane region" description="Helical" evidence="1">
    <location>
        <begin position="129"/>
        <end position="152"/>
    </location>
</feature>
<dbReference type="SMART" id="SM00409">
    <property type="entry name" value="IG"/>
    <property type="match status" value="1"/>
</dbReference>
<evidence type="ECO:0000259" key="3">
    <source>
        <dbReference type="PROSITE" id="PS50835"/>
    </source>
</evidence>
<dbReference type="PROSITE" id="PS50835">
    <property type="entry name" value="IG_LIKE"/>
    <property type="match status" value="1"/>
</dbReference>
<dbReference type="InterPro" id="IPR007110">
    <property type="entry name" value="Ig-like_dom"/>
</dbReference>
<protein>
    <recommendedName>
        <fullName evidence="3">Ig-like domain-containing protein</fullName>
    </recommendedName>
</protein>
<feature type="chain" id="PRO_5008580509" description="Ig-like domain-containing protein" evidence="2">
    <location>
        <begin position="22"/>
        <end position="220"/>
    </location>
</feature>